<sequence length="1094" mass="119052">MTATDGGTHRAIKGRMLTRRAREWRIERLPLHLPTFDRFLPAVLHLYQSNRLDTLATLLNEGILVQTPADPYTREQVIVQARGMGRWLGLRIAARFGICANIDFPLPATFLWQLIETVLGPQARLGPFGADALAWRLHGLLEQPPAALAAYLQDGSERRRWRLASRIADTFDQYLVYRPDWLESWEAGQSCRLGGDEAWQMALWRMLAAERDSAHRADLMHRLIVRLQDPAPLPLPERIVLFGIASLPPLLMEVLQALAKRIDVALFALNPCAAPWGDLDRRIDSRAPGERLLAAWGGQGRAFFDELAGVDDLHSLFDETPPPANLLAELQYDVLSLTSAGTRVLLPDDDSLVIHACHGPMRQVETLKDALLARFAADPGLQPDEVVVLCPNMDDFAPYVDAVFGQSEPTAGGGRAGAASPHLPYAIADKSGLAASPLLAGFLALLRLPDGNWEADSLMALLELPALAAGFGLLEEDLPQLQEWITQAGIRRGQAGDAFSWQAGIGRLLLGVTMPTGEQAGNTGLPLFADLHPSADLDLRFAARVAGLSRFSRTLAEWQNALARPRPLPNWAVDLAGWLQRWFVESEADRVTLETLRQCLIKLGEVGERSGMLQAVGRAAILEWLSAALEAGSGAGGFLTGGVTFAQLMPMRNLPFRVVAVLGLDDGAYPRESQPDGFDLIARHPRRGDRARALDERWLFLETVLAAREQLLLFYTGRDARNDAELPPSTVIADLLDAVDCGWHCLDSQAASRQILRRHSLQPFSAERFRPGSSGLASFDGRWAAIARLAGRGDALPAPLAAARLPGEAPREIELADLLAFVRNPAGWFLRRLGIRFDRGSFELAKREMFTVAGAEERELLQLAGALADQPHALAALGQGAARLPDGPGGQAWAARQAVRFAPAVSAWRGLSTADLAVSLRVDGLQLSGVLRGVDAAGLGLRQAGKLRESDRLAAWLQTLVLGAAKPANMAHDCRLIGLDEIAHYRAPERPAELLADWLALYRAAHASPPPLLPRCGLAYADGLSKGRNPGPDKAAQAALAAWQGNDRQTGEGDFDQVRALWRGQAPLGEDFVALCEQLLQPMLAHERIGNIKA</sequence>
<keyword evidence="8 10" id="KW-0238">DNA-binding</keyword>
<dbReference type="GO" id="GO:0005524">
    <property type="term" value="F:ATP binding"/>
    <property type="evidence" value="ECO:0007669"/>
    <property type="project" value="UniProtKB-UniRule"/>
</dbReference>
<keyword evidence="1 10" id="KW-0540">Nuclease</keyword>
<dbReference type="GO" id="GO:0008854">
    <property type="term" value="F:exodeoxyribonuclease V activity"/>
    <property type="evidence" value="ECO:0007669"/>
    <property type="project" value="InterPro"/>
</dbReference>
<dbReference type="InterPro" id="IPR041500">
    <property type="entry name" value="RecC_C"/>
</dbReference>
<dbReference type="PANTHER" id="PTHR30591:SF1">
    <property type="entry name" value="RECBCD ENZYME SUBUNIT RECC"/>
    <property type="match status" value="1"/>
</dbReference>
<comment type="subunit">
    <text evidence="10">Heterotrimer of RecB, RecC and RecD. All subunits contribute to DNA-binding.</text>
</comment>
<comment type="function">
    <text evidence="10">A helicase/nuclease that prepares dsDNA breaks (DSB) for recombinational DNA repair. Binds to DSBs and unwinds DNA via a highly rapid and processive ATP-dependent bidirectional helicase activity. Unwinds dsDNA until it encounters a Chi (crossover hotspot instigator) sequence from the 3' direction. Cuts ssDNA a few nucleotides 3' to the Chi site. The properties and activities of the enzyme are changed at Chi. The Chi-altered holoenzyme produces a long 3'-ssDNA overhang and facilitates RecA-binding to the ssDNA for homologous DNA recombination and repair. Holoenzyme degrades any linearized DNA that is unable to undergo homologous recombination. In the holoenzyme this subunit recognizes the wild-type Chi sequence, and when added to isolated RecB increases its ATP-dependent helicase processivity.</text>
</comment>
<dbReference type="NCBIfam" id="TIGR01450">
    <property type="entry name" value="recC"/>
    <property type="match status" value="1"/>
</dbReference>
<evidence type="ECO:0000256" key="5">
    <source>
        <dbReference type="ARBA" id="ARBA00022806"/>
    </source>
</evidence>
<evidence type="ECO:0000256" key="10">
    <source>
        <dbReference type="HAMAP-Rule" id="MF_01486"/>
    </source>
</evidence>
<dbReference type="OrthoDB" id="9762834at2"/>
<keyword evidence="5 10" id="KW-0347">Helicase</keyword>
<dbReference type="Gene3D" id="1.10.10.160">
    <property type="match status" value="1"/>
</dbReference>
<dbReference type="PIRSF" id="PIRSF000980">
    <property type="entry name" value="RecC"/>
    <property type="match status" value="1"/>
</dbReference>
<feature type="domain" description="RecC C-terminal" evidence="11">
    <location>
        <begin position="810"/>
        <end position="1022"/>
    </location>
</feature>
<accession>A0A516SEP3</accession>
<evidence type="ECO:0000313" key="12">
    <source>
        <dbReference type="EMBL" id="QDQ26634.1"/>
    </source>
</evidence>
<evidence type="ECO:0000313" key="13">
    <source>
        <dbReference type="Proteomes" id="UP000317550"/>
    </source>
</evidence>
<dbReference type="Gene3D" id="3.40.50.10930">
    <property type="match status" value="1"/>
</dbReference>
<dbReference type="SUPFAM" id="SSF52540">
    <property type="entry name" value="P-loop containing nucleoside triphosphate hydrolases"/>
    <property type="match status" value="2"/>
</dbReference>
<evidence type="ECO:0000256" key="1">
    <source>
        <dbReference type="ARBA" id="ARBA00022722"/>
    </source>
</evidence>
<keyword evidence="13" id="KW-1185">Reference proteome</keyword>
<evidence type="ECO:0000256" key="6">
    <source>
        <dbReference type="ARBA" id="ARBA00022839"/>
    </source>
</evidence>
<dbReference type="GO" id="GO:0000724">
    <property type="term" value="P:double-strand break repair via homologous recombination"/>
    <property type="evidence" value="ECO:0007669"/>
    <property type="project" value="UniProtKB-UniRule"/>
</dbReference>
<dbReference type="InterPro" id="IPR027417">
    <property type="entry name" value="P-loop_NTPase"/>
</dbReference>
<evidence type="ECO:0000259" key="11">
    <source>
        <dbReference type="Pfam" id="PF17946"/>
    </source>
</evidence>
<dbReference type="Gene3D" id="3.40.50.300">
    <property type="entry name" value="P-loop containing nucleotide triphosphate hydrolases"/>
    <property type="match status" value="2"/>
</dbReference>
<keyword evidence="4 10" id="KW-0378">Hydrolase</keyword>
<proteinExistence type="inferred from homology"/>
<dbReference type="KEGG" id="cari:FNU76_09805"/>
<dbReference type="AlphaFoldDB" id="A0A516SEP3"/>
<evidence type="ECO:0000256" key="8">
    <source>
        <dbReference type="ARBA" id="ARBA00023125"/>
    </source>
</evidence>
<dbReference type="GO" id="GO:0003678">
    <property type="term" value="F:DNA helicase activity"/>
    <property type="evidence" value="ECO:0007669"/>
    <property type="project" value="UniProtKB-UniRule"/>
</dbReference>
<dbReference type="EMBL" id="CP041730">
    <property type="protein sequence ID" value="QDQ26634.1"/>
    <property type="molecule type" value="Genomic_DNA"/>
</dbReference>
<dbReference type="InterPro" id="IPR011335">
    <property type="entry name" value="Restrct_endonuc-II-like"/>
</dbReference>
<evidence type="ECO:0000256" key="7">
    <source>
        <dbReference type="ARBA" id="ARBA00022840"/>
    </source>
</evidence>
<keyword evidence="7 10" id="KW-0067">ATP-binding</keyword>
<dbReference type="SUPFAM" id="SSF52980">
    <property type="entry name" value="Restriction endonuclease-like"/>
    <property type="match status" value="1"/>
</dbReference>
<keyword evidence="2 10" id="KW-0547">Nucleotide-binding</keyword>
<name>A0A516SEP3_9NEIS</name>
<dbReference type="HAMAP" id="MF_01486">
    <property type="entry name" value="RecC"/>
    <property type="match status" value="1"/>
</dbReference>
<dbReference type="PANTHER" id="PTHR30591">
    <property type="entry name" value="RECBCD ENZYME SUBUNIT RECC"/>
    <property type="match status" value="1"/>
</dbReference>
<gene>
    <name evidence="10 12" type="primary">recC</name>
    <name evidence="12" type="ORF">FNU76_09805</name>
</gene>
<dbReference type="Proteomes" id="UP000317550">
    <property type="component" value="Chromosome"/>
</dbReference>
<reference evidence="13" key="1">
    <citation type="submission" date="2019-07" db="EMBL/GenBank/DDBJ databases">
        <title>Chitinimonas sp. nov., isolated from Ny-Alesund, arctica soil.</title>
        <authorList>
            <person name="Xu Q."/>
            <person name="Peng F."/>
        </authorList>
    </citation>
    <scope>NUCLEOTIDE SEQUENCE [LARGE SCALE GENOMIC DNA]</scope>
    <source>
        <strain evidence="13">R3-44</strain>
    </source>
</reference>
<evidence type="ECO:0000256" key="9">
    <source>
        <dbReference type="ARBA" id="ARBA00023204"/>
    </source>
</evidence>
<evidence type="ECO:0000256" key="4">
    <source>
        <dbReference type="ARBA" id="ARBA00022801"/>
    </source>
</evidence>
<dbReference type="Pfam" id="PF04257">
    <property type="entry name" value="Exonuc_V_gamma"/>
    <property type="match status" value="1"/>
</dbReference>
<keyword evidence="3 10" id="KW-0227">DNA damage</keyword>
<evidence type="ECO:0000256" key="3">
    <source>
        <dbReference type="ARBA" id="ARBA00022763"/>
    </source>
</evidence>
<dbReference type="InterPro" id="IPR013986">
    <property type="entry name" value="DExx_box_DNA_helicase_dom_sf"/>
</dbReference>
<comment type="similarity">
    <text evidence="10">Belongs to the RecC family.</text>
</comment>
<protein>
    <recommendedName>
        <fullName evidence="10">RecBCD enzyme subunit RecC</fullName>
    </recommendedName>
    <alternativeName>
        <fullName evidence="10">Exonuclease V subunit RecC</fullName>
        <shortName evidence="10">ExoV subunit RecC</shortName>
    </alternativeName>
    <alternativeName>
        <fullName evidence="10">Helicase/nuclease RecBCD subunit RecC</fullName>
    </alternativeName>
</protein>
<dbReference type="GO" id="GO:0003677">
    <property type="term" value="F:DNA binding"/>
    <property type="evidence" value="ECO:0007669"/>
    <property type="project" value="UniProtKB-UniRule"/>
</dbReference>
<keyword evidence="9 10" id="KW-0234">DNA repair</keyword>
<dbReference type="InterPro" id="IPR006697">
    <property type="entry name" value="RecC"/>
</dbReference>
<comment type="miscellaneous">
    <text evidence="10">In the RecBCD complex, RecB has a slow 3'-5' helicase, an exonuclease activity and loads RecA onto ssDNA, RecD has a fast 5'-3' helicase activity, while RecC stimulates the ATPase and processivity of the RecB helicase and contributes to recognition of the Chi site.</text>
</comment>
<keyword evidence="6 10" id="KW-0269">Exonuclease</keyword>
<dbReference type="RefSeq" id="WP_144278028.1">
    <property type="nucleotide sequence ID" value="NZ_CP041730.1"/>
</dbReference>
<dbReference type="Pfam" id="PF17946">
    <property type="entry name" value="RecC_C"/>
    <property type="match status" value="1"/>
</dbReference>
<dbReference type="GO" id="GO:0009338">
    <property type="term" value="C:exodeoxyribonuclease V complex"/>
    <property type="evidence" value="ECO:0007669"/>
    <property type="project" value="InterPro"/>
</dbReference>
<evidence type="ECO:0000256" key="2">
    <source>
        <dbReference type="ARBA" id="ARBA00022741"/>
    </source>
</evidence>
<organism evidence="12 13">
    <name type="scientific">Chitinimonas arctica</name>
    <dbReference type="NCBI Taxonomy" id="2594795"/>
    <lineage>
        <taxon>Bacteria</taxon>
        <taxon>Pseudomonadati</taxon>
        <taxon>Pseudomonadota</taxon>
        <taxon>Betaproteobacteria</taxon>
        <taxon>Neisseriales</taxon>
        <taxon>Chitinibacteraceae</taxon>
        <taxon>Chitinimonas</taxon>
    </lineage>
</organism>